<dbReference type="CDD" id="cd07989">
    <property type="entry name" value="LPLAT_AGPAT-like"/>
    <property type="match status" value="1"/>
</dbReference>
<keyword evidence="5" id="KW-0472">Membrane</keyword>
<keyword evidence="8" id="KW-1185">Reference proteome</keyword>
<evidence type="ECO:0000256" key="1">
    <source>
        <dbReference type="ARBA" id="ARBA00008655"/>
    </source>
</evidence>
<sequence length="281" mass="31406">MVGIFSGALYFIGFEISLKVLGKLGNKAKFICQAINYSLCIIIAASSAIITSPYFFFIGKRASLNWFTGRVFYNVSSLLLEYSVEIEGMEHLDKQPYVFIGNHQSMLDLVWLGSVFSKQAVIISKASVKFVPLLGWFMILADDIFISRGNKQSTSDLFKKASEILLEKNVCVFFFPEGTRASHKDGPGLLPFKKGAFLLAKHAKVPIVPMVASDLYNIYDAKRWIFSGGRIKVKILPPIPASEITESNFDNVMQSTWNTMYNALQEISPARITNDAKIKTN</sequence>
<dbReference type="EMBL" id="MBFR01000031">
    <property type="protein sequence ID" value="PVU96476.1"/>
    <property type="molecule type" value="Genomic_DNA"/>
</dbReference>
<name>A0A2T9YW14_9FUNG</name>
<keyword evidence="4" id="KW-1208">Phospholipid metabolism</keyword>
<feature type="domain" description="Phospholipid/glycerol acyltransferase" evidence="6">
    <location>
        <begin position="97"/>
        <end position="215"/>
    </location>
</feature>
<dbReference type="GO" id="GO:0016020">
    <property type="term" value="C:membrane"/>
    <property type="evidence" value="ECO:0007669"/>
    <property type="project" value="InterPro"/>
</dbReference>
<proteinExistence type="inferred from homology"/>
<dbReference type="NCBIfam" id="TIGR00530">
    <property type="entry name" value="AGP_acyltrn"/>
    <property type="match status" value="1"/>
</dbReference>
<dbReference type="PANTHER" id="PTHR10434:SF11">
    <property type="entry name" value="1-ACYL-SN-GLYCEROL-3-PHOSPHATE ACYLTRANSFERASE"/>
    <property type="match status" value="1"/>
</dbReference>
<keyword evidence="4" id="KW-0594">Phospholipid biosynthesis</keyword>
<dbReference type="STRING" id="133385.A0A2T9YW14"/>
<keyword evidence="4" id="KW-0444">Lipid biosynthesis</keyword>
<organism evidence="7 8">
    <name type="scientific">Smittium simulii</name>
    <dbReference type="NCBI Taxonomy" id="133385"/>
    <lineage>
        <taxon>Eukaryota</taxon>
        <taxon>Fungi</taxon>
        <taxon>Fungi incertae sedis</taxon>
        <taxon>Zoopagomycota</taxon>
        <taxon>Kickxellomycotina</taxon>
        <taxon>Harpellomycetes</taxon>
        <taxon>Harpellales</taxon>
        <taxon>Legeriomycetaceae</taxon>
        <taxon>Smittium</taxon>
    </lineage>
</organism>
<dbReference type="SUPFAM" id="SSF69593">
    <property type="entry name" value="Glycerol-3-phosphate (1)-acyltransferase"/>
    <property type="match status" value="1"/>
</dbReference>
<keyword evidence="5" id="KW-1133">Transmembrane helix</keyword>
<keyword evidence="2 4" id="KW-0808">Transferase</keyword>
<feature type="transmembrane region" description="Helical" evidence="5">
    <location>
        <begin position="34"/>
        <end position="57"/>
    </location>
</feature>
<dbReference type="Proteomes" id="UP000245383">
    <property type="component" value="Unassembled WGS sequence"/>
</dbReference>
<dbReference type="GO" id="GO:0003841">
    <property type="term" value="F:1-acylglycerol-3-phosphate O-acyltransferase activity"/>
    <property type="evidence" value="ECO:0007669"/>
    <property type="project" value="UniProtKB-UniRule"/>
</dbReference>
<dbReference type="EC" id="2.3.1.51" evidence="4"/>
<evidence type="ECO:0000259" key="6">
    <source>
        <dbReference type="SMART" id="SM00563"/>
    </source>
</evidence>
<dbReference type="SMART" id="SM00563">
    <property type="entry name" value="PlsC"/>
    <property type="match status" value="1"/>
</dbReference>
<dbReference type="AlphaFoldDB" id="A0A2T9YW14"/>
<evidence type="ECO:0000256" key="4">
    <source>
        <dbReference type="RuleBase" id="RU361267"/>
    </source>
</evidence>
<evidence type="ECO:0000313" key="8">
    <source>
        <dbReference type="Proteomes" id="UP000245383"/>
    </source>
</evidence>
<dbReference type="GO" id="GO:0006654">
    <property type="term" value="P:phosphatidic acid biosynthetic process"/>
    <property type="evidence" value="ECO:0007669"/>
    <property type="project" value="TreeGrafter"/>
</dbReference>
<reference evidence="7 8" key="1">
    <citation type="journal article" date="2018" name="MBio">
        <title>Comparative Genomics Reveals the Core Gene Toolbox for the Fungus-Insect Symbiosis.</title>
        <authorList>
            <person name="Wang Y."/>
            <person name="Stata M."/>
            <person name="Wang W."/>
            <person name="Stajich J.E."/>
            <person name="White M.M."/>
            <person name="Moncalvo J.M."/>
        </authorList>
    </citation>
    <scope>NUCLEOTIDE SEQUENCE [LARGE SCALE GENOMIC DNA]</scope>
    <source>
        <strain evidence="7 8">SWE-8-4</strain>
    </source>
</reference>
<comment type="catalytic activity">
    <reaction evidence="4">
        <text>a 1-acyl-sn-glycero-3-phosphate + an acyl-CoA = a 1,2-diacyl-sn-glycero-3-phosphate + CoA</text>
        <dbReference type="Rhea" id="RHEA:19709"/>
        <dbReference type="ChEBI" id="CHEBI:57287"/>
        <dbReference type="ChEBI" id="CHEBI:57970"/>
        <dbReference type="ChEBI" id="CHEBI:58342"/>
        <dbReference type="ChEBI" id="CHEBI:58608"/>
        <dbReference type="EC" id="2.3.1.51"/>
    </reaction>
</comment>
<evidence type="ECO:0000313" key="7">
    <source>
        <dbReference type="EMBL" id="PVU96476.1"/>
    </source>
</evidence>
<dbReference type="PANTHER" id="PTHR10434">
    <property type="entry name" value="1-ACYL-SN-GLYCEROL-3-PHOSPHATE ACYLTRANSFERASE"/>
    <property type="match status" value="1"/>
</dbReference>
<comment type="domain">
    <text evidence="4">The HXXXXD motif is essential for acyltransferase activity and may constitute the binding site for the phosphate moiety of the glycerol-3-phosphate.</text>
</comment>
<evidence type="ECO:0000256" key="3">
    <source>
        <dbReference type="ARBA" id="ARBA00023315"/>
    </source>
</evidence>
<evidence type="ECO:0000256" key="5">
    <source>
        <dbReference type="SAM" id="Phobius"/>
    </source>
</evidence>
<dbReference type="Pfam" id="PF01553">
    <property type="entry name" value="Acyltransferase"/>
    <property type="match status" value="1"/>
</dbReference>
<evidence type="ECO:0000256" key="2">
    <source>
        <dbReference type="ARBA" id="ARBA00022679"/>
    </source>
</evidence>
<keyword evidence="5" id="KW-0812">Transmembrane</keyword>
<dbReference type="GO" id="GO:0005783">
    <property type="term" value="C:endoplasmic reticulum"/>
    <property type="evidence" value="ECO:0007669"/>
    <property type="project" value="TreeGrafter"/>
</dbReference>
<accession>A0A2T9YW14</accession>
<gene>
    <name evidence="7" type="ORF">BB561_001150</name>
</gene>
<comment type="similarity">
    <text evidence="1 4">Belongs to the 1-acyl-sn-glycerol-3-phosphate acyltransferase family.</text>
</comment>
<protein>
    <recommendedName>
        <fullName evidence="4">1-acyl-sn-glycerol-3-phosphate acyltransferase</fullName>
        <ecNumber evidence="4">2.3.1.51</ecNumber>
    </recommendedName>
</protein>
<keyword evidence="4" id="KW-0443">Lipid metabolism</keyword>
<dbReference type="OrthoDB" id="202234at2759"/>
<dbReference type="InterPro" id="IPR004552">
    <property type="entry name" value="AGP_acyltrans"/>
</dbReference>
<keyword evidence="3 4" id="KW-0012">Acyltransferase</keyword>
<dbReference type="InterPro" id="IPR002123">
    <property type="entry name" value="Plipid/glycerol_acylTrfase"/>
</dbReference>
<comment type="caution">
    <text evidence="7">The sequence shown here is derived from an EMBL/GenBank/DDBJ whole genome shotgun (WGS) entry which is preliminary data.</text>
</comment>